<dbReference type="EMBL" id="MN877442">
    <property type="protein sequence ID" value="QHZ59817.1"/>
    <property type="molecule type" value="Genomic_DNA"/>
</dbReference>
<dbReference type="GeneID" id="55626481"/>
<dbReference type="KEGG" id="vg:55626481"/>
<organism evidence="1 2">
    <name type="scientific">Alteromonas phage vB_AmeM_PT11-V22</name>
    <dbReference type="NCBI Taxonomy" id="2704031"/>
    <lineage>
        <taxon>Viruses</taxon>
        <taxon>Duplodnaviria</taxon>
        <taxon>Heunggongvirae</taxon>
        <taxon>Uroviricota</taxon>
        <taxon>Caudoviricetes</taxon>
        <taxon>Myoalterovirus</taxon>
        <taxon>Myoalterovirus PT11V22</taxon>
    </lineage>
</organism>
<dbReference type="Proteomes" id="UP000479357">
    <property type="component" value="Segment"/>
</dbReference>
<name>A0A6C0R1Y1_9CAUD</name>
<proteinExistence type="predicted"/>
<keyword evidence="2" id="KW-1185">Reference proteome</keyword>
<sequence length="86" mass="9931">MIEKDTWIIVSKCRKVIAAGNPRDRKLVKVADSANERILTYNSKGKAESAFKRHGFYPKYKDHYTDPDVELEAVKVRIVYMEVGNE</sequence>
<dbReference type="RefSeq" id="YP_009855741.1">
    <property type="nucleotide sequence ID" value="NC_048847.1"/>
</dbReference>
<reference evidence="1 2" key="1">
    <citation type="submission" date="2019-12" db="EMBL/GenBank/DDBJ databases">
        <title>Alteromonas phage V22 represents a new genus of marine bacteriophages that requires a novel tail fiber chaperone for host recognition.</title>
        <authorList>
            <person name="Gonzalez-Serrano R."/>
            <person name="Dunne M."/>
            <person name="Rosselli R."/>
            <person name="Martin-Cuadrado A.-B."/>
            <person name="Grosboillot V."/>
            <person name="Zinsli L."/>
            <person name="Roda-Garcia J.J."/>
            <person name="Loessner M.J."/>
            <person name="Rodriguez-Valera F."/>
        </authorList>
    </citation>
    <scope>NUCLEOTIDE SEQUENCE [LARGE SCALE GENOMIC DNA]</scope>
</reference>
<evidence type="ECO:0000313" key="1">
    <source>
        <dbReference type="EMBL" id="QHZ59817.1"/>
    </source>
</evidence>
<evidence type="ECO:0000313" key="2">
    <source>
        <dbReference type="Proteomes" id="UP000479357"/>
    </source>
</evidence>
<accession>A0A6C0R1Y1</accession>
<protein>
    <submittedName>
        <fullName evidence="1">Uncharacterized protein</fullName>
    </submittedName>
</protein>